<accession>A0ACC1L7M4</accession>
<sequence length="243" mass="25690">MSPGALKKSWAGAVGLGALQQTRERGSSHPQIRHLAMEGHEGPVTRATMEEIRREAATSSSNLRINSLALGLHAAATDAGFAADAEAAEPPLRTTSAAFVAGMPLRIDTAGPADQRMRVLAASGPLASAATDDSDASLALGTAPAASYNHGFDQPQPAPQPAPQSAPQPHSRVPTQPHQPDPNKRIISEKIKHLADRFSATSLDDRPRTPPPLPLQQQQQVIRRRPSNSPSVSERVSLFDGND</sequence>
<organism evidence="1 2">
    <name type="scientific">Coemansia helicoidea</name>
    <dbReference type="NCBI Taxonomy" id="1286919"/>
    <lineage>
        <taxon>Eukaryota</taxon>
        <taxon>Fungi</taxon>
        <taxon>Fungi incertae sedis</taxon>
        <taxon>Zoopagomycota</taxon>
        <taxon>Kickxellomycotina</taxon>
        <taxon>Kickxellomycetes</taxon>
        <taxon>Kickxellales</taxon>
        <taxon>Kickxellaceae</taxon>
        <taxon>Coemansia</taxon>
    </lineage>
</organism>
<protein>
    <submittedName>
        <fullName evidence="1">Uncharacterized protein</fullName>
    </submittedName>
</protein>
<comment type="caution">
    <text evidence="1">The sequence shown here is derived from an EMBL/GenBank/DDBJ whole genome shotgun (WGS) entry which is preliminary data.</text>
</comment>
<feature type="non-terminal residue" evidence="1">
    <location>
        <position position="243"/>
    </location>
</feature>
<reference evidence="1" key="1">
    <citation type="submission" date="2022-07" db="EMBL/GenBank/DDBJ databases">
        <title>Phylogenomic reconstructions and comparative analyses of Kickxellomycotina fungi.</title>
        <authorList>
            <person name="Reynolds N.K."/>
            <person name="Stajich J.E."/>
            <person name="Barry K."/>
            <person name="Grigoriev I.V."/>
            <person name="Crous P."/>
            <person name="Smith M.E."/>
        </authorList>
    </citation>
    <scope>NUCLEOTIDE SEQUENCE</scope>
    <source>
        <strain evidence="1">BCRC 34780</strain>
    </source>
</reference>
<gene>
    <name evidence="1" type="ORF">H4R21_002182</name>
</gene>
<evidence type="ECO:0000313" key="2">
    <source>
        <dbReference type="Proteomes" id="UP001140087"/>
    </source>
</evidence>
<proteinExistence type="predicted"/>
<keyword evidence="2" id="KW-1185">Reference proteome</keyword>
<evidence type="ECO:0000313" key="1">
    <source>
        <dbReference type="EMBL" id="KAJ2803052.1"/>
    </source>
</evidence>
<name>A0ACC1L7M4_9FUNG</name>
<dbReference type="EMBL" id="JANBUN010000531">
    <property type="protein sequence ID" value="KAJ2803052.1"/>
    <property type="molecule type" value="Genomic_DNA"/>
</dbReference>
<dbReference type="Proteomes" id="UP001140087">
    <property type="component" value="Unassembled WGS sequence"/>
</dbReference>